<name>A0A4Y2RXI6_ARAVE</name>
<evidence type="ECO:0000313" key="2">
    <source>
        <dbReference type="EMBL" id="GBN80103.1"/>
    </source>
</evidence>
<proteinExistence type="predicted"/>
<dbReference type="Proteomes" id="UP000499080">
    <property type="component" value="Unassembled WGS sequence"/>
</dbReference>
<dbReference type="EMBL" id="BGPR01018774">
    <property type="protein sequence ID" value="GBN80096.1"/>
    <property type="molecule type" value="Genomic_DNA"/>
</dbReference>
<sequence length="77" mass="8617">MLKEEYEEWMSVDEDIPVAATQTGLEFCQAVCEHNQAINVGDSDGNECVEENPPTNTKMSILKLITDIRGEAEKKTK</sequence>
<dbReference type="OrthoDB" id="6617542at2759"/>
<comment type="caution">
    <text evidence="1">The sequence shown here is derived from an EMBL/GenBank/DDBJ whole genome shotgun (WGS) entry which is preliminary data.</text>
</comment>
<gene>
    <name evidence="1" type="ORF">AVEN_232870_1</name>
    <name evidence="2" type="ORF">AVEN_248856_1</name>
</gene>
<organism evidence="1 3">
    <name type="scientific">Araneus ventricosus</name>
    <name type="common">Orbweaver spider</name>
    <name type="synonym">Epeira ventricosa</name>
    <dbReference type="NCBI Taxonomy" id="182803"/>
    <lineage>
        <taxon>Eukaryota</taxon>
        <taxon>Metazoa</taxon>
        <taxon>Ecdysozoa</taxon>
        <taxon>Arthropoda</taxon>
        <taxon>Chelicerata</taxon>
        <taxon>Arachnida</taxon>
        <taxon>Araneae</taxon>
        <taxon>Araneomorphae</taxon>
        <taxon>Entelegynae</taxon>
        <taxon>Araneoidea</taxon>
        <taxon>Araneidae</taxon>
        <taxon>Araneus</taxon>
    </lineage>
</organism>
<accession>A0A4Y2RXI6</accession>
<evidence type="ECO:0000313" key="3">
    <source>
        <dbReference type="Proteomes" id="UP000499080"/>
    </source>
</evidence>
<dbReference type="AlphaFoldDB" id="A0A4Y2RXI6"/>
<keyword evidence="3" id="KW-1185">Reference proteome</keyword>
<dbReference type="EMBL" id="BGPR01018775">
    <property type="protein sequence ID" value="GBN80103.1"/>
    <property type="molecule type" value="Genomic_DNA"/>
</dbReference>
<reference evidence="1 3" key="1">
    <citation type="journal article" date="2019" name="Sci. Rep.">
        <title>Orb-weaving spider Araneus ventricosus genome elucidates the spidroin gene catalogue.</title>
        <authorList>
            <person name="Kono N."/>
            <person name="Nakamura H."/>
            <person name="Ohtoshi R."/>
            <person name="Moran D.A.P."/>
            <person name="Shinohara A."/>
            <person name="Yoshida Y."/>
            <person name="Fujiwara M."/>
            <person name="Mori M."/>
            <person name="Tomita M."/>
            <person name="Arakawa K."/>
        </authorList>
    </citation>
    <scope>NUCLEOTIDE SEQUENCE [LARGE SCALE GENOMIC DNA]</scope>
</reference>
<evidence type="ECO:0000313" key="1">
    <source>
        <dbReference type="EMBL" id="GBN80096.1"/>
    </source>
</evidence>
<protein>
    <submittedName>
        <fullName evidence="1">Uncharacterized protein</fullName>
    </submittedName>
</protein>